<evidence type="ECO:0000256" key="2">
    <source>
        <dbReference type="SAM" id="Phobius"/>
    </source>
</evidence>
<feature type="signal peptide" evidence="3">
    <location>
        <begin position="1"/>
        <end position="16"/>
    </location>
</feature>
<feature type="transmembrane region" description="Helical" evidence="2">
    <location>
        <begin position="165"/>
        <end position="187"/>
    </location>
</feature>
<accession>A0A8J2WDX3</accession>
<feature type="chain" id="PRO_5035262417" evidence="3">
    <location>
        <begin position="17"/>
        <end position="261"/>
    </location>
</feature>
<keyword evidence="2" id="KW-1133">Transmembrane helix</keyword>
<keyword evidence="5" id="KW-1185">Reference proteome</keyword>
<evidence type="ECO:0000313" key="4">
    <source>
        <dbReference type="EMBL" id="CAH0100986.1"/>
    </source>
</evidence>
<reference evidence="4" key="1">
    <citation type="submission" date="2021-11" db="EMBL/GenBank/DDBJ databases">
        <authorList>
            <person name="Schell T."/>
        </authorList>
    </citation>
    <scope>NUCLEOTIDE SEQUENCE</scope>
    <source>
        <strain evidence="4">M5</strain>
    </source>
</reference>
<dbReference type="AlphaFoldDB" id="A0A8J2WDX3"/>
<dbReference type="Proteomes" id="UP000789390">
    <property type="component" value="Unassembled WGS sequence"/>
</dbReference>
<feature type="region of interest" description="Disordered" evidence="1">
    <location>
        <begin position="217"/>
        <end position="239"/>
    </location>
</feature>
<keyword evidence="2" id="KW-0472">Membrane</keyword>
<feature type="compositionally biased region" description="Basic and acidic residues" evidence="1">
    <location>
        <begin position="217"/>
        <end position="230"/>
    </location>
</feature>
<name>A0A8J2WDX3_9CRUS</name>
<feature type="region of interest" description="Disordered" evidence="1">
    <location>
        <begin position="24"/>
        <end position="68"/>
    </location>
</feature>
<dbReference type="OrthoDB" id="6348723at2759"/>
<gene>
    <name evidence="4" type="ORF">DGAL_LOCUS3282</name>
</gene>
<proteinExistence type="predicted"/>
<evidence type="ECO:0000256" key="1">
    <source>
        <dbReference type="SAM" id="MobiDB-lite"/>
    </source>
</evidence>
<organism evidence="4 5">
    <name type="scientific">Daphnia galeata</name>
    <dbReference type="NCBI Taxonomy" id="27404"/>
    <lineage>
        <taxon>Eukaryota</taxon>
        <taxon>Metazoa</taxon>
        <taxon>Ecdysozoa</taxon>
        <taxon>Arthropoda</taxon>
        <taxon>Crustacea</taxon>
        <taxon>Branchiopoda</taxon>
        <taxon>Diplostraca</taxon>
        <taxon>Cladocera</taxon>
        <taxon>Anomopoda</taxon>
        <taxon>Daphniidae</taxon>
        <taxon>Daphnia</taxon>
    </lineage>
</organism>
<keyword evidence="3" id="KW-0732">Signal</keyword>
<keyword evidence="2" id="KW-0812">Transmembrane</keyword>
<evidence type="ECO:0000313" key="5">
    <source>
        <dbReference type="Proteomes" id="UP000789390"/>
    </source>
</evidence>
<feature type="compositionally biased region" description="Low complexity" evidence="1">
    <location>
        <begin position="26"/>
        <end position="39"/>
    </location>
</feature>
<evidence type="ECO:0000256" key="3">
    <source>
        <dbReference type="SAM" id="SignalP"/>
    </source>
</evidence>
<comment type="caution">
    <text evidence="4">The sequence shown here is derived from an EMBL/GenBank/DDBJ whole genome shotgun (WGS) entry which is preliminary data.</text>
</comment>
<sequence length="261" mass="28043">MANLWILFILPAIAFAADQRTTVNFPSNNGPSQQQSSNGAGMQQSSAPDSFFRNPAPTLPERQSMVGGQQSVVVEGYPNPNMGYYPSRNPVVSGNYGPHDPMPSGPGVVFPQGPAEVPNFYFNAGFNKGLGFRVPDALTGANYLGTGQHTPLGDLWASKADLLPAIFKTGFFITAIVVILKVIAFMVHAKHNFLLNGPLTVEASPVPVVSILADRSSSKSDESSRPKREASASPAVDSQMDFDHILAQLESIRSIFQQHND</sequence>
<dbReference type="EMBL" id="CAKKLH010000047">
    <property type="protein sequence ID" value="CAH0100986.1"/>
    <property type="molecule type" value="Genomic_DNA"/>
</dbReference>
<protein>
    <submittedName>
        <fullName evidence="4">Uncharacterized protein</fullName>
    </submittedName>
</protein>